<evidence type="ECO:0000256" key="5">
    <source>
        <dbReference type="ARBA" id="ARBA00022538"/>
    </source>
</evidence>
<evidence type="ECO:0000256" key="15">
    <source>
        <dbReference type="ARBA" id="ARBA00023065"/>
    </source>
</evidence>
<evidence type="ECO:0000256" key="3">
    <source>
        <dbReference type="ARBA" id="ARBA00022448"/>
    </source>
</evidence>
<feature type="transmembrane region" description="Helical" evidence="23">
    <location>
        <begin position="867"/>
        <end position="893"/>
    </location>
</feature>
<evidence type="ECO:0000256" key="11">
    <source>
        <dbReference type="ARBA" id="ARBA00022958"/>
    </source>
</evidence>
<evidence type="ECO:0000256" key="14">
    <source>
        <dbReference type="ARBA" id="ARBA00023053"/>
    </source>
</evidence>
<dbReference type="FunFam" id="1.20.1110.10:FF:000015">
    <property type="entry name" value="Sodium ion P-type ATPase"/>
    <property type="match status" value="1"/>
</dbReference>
<evidence type="ECO:0000256" key="21">
    <source>
        <dbReference type="ARBA" id="ARBA00049499"/>
    </source>
</evidence>
<keyword evidence="4" id="KW-1003">Cell membrane</keyword>
<evidence type="ECO:0000256" key="7">
    <source>
        <dbReference type="ARBA" id="ARBA00022723"/>
    </source>
</evidence>
<proteinExistence type="inferred from homology"/>
<dbReference type="AlphaFoldDB" id="A0A1L9TZS9"/>
<dbReference type="EMBL" id="KV878582">
    <property type="protein sequence ID" value="OJJ64763.1"/>
    <property type="molecule type" value="Genomic_DNA"/>
</dbReference>
<feature type="transmembrane region" description="Helical" evidence="23">
    <location>
        <begin position="972"/>
        <end position="993"/>
    </location>
</feature>
<evidence type="ECO:0000256" key="9">
    <source>
        <dbReference type="ARBA" id="ARBA00022840"/>
    </source>
</evidence>
<dbReference type="Pfam" id="PF00122">
    <property type="entry name" value="E1-E2_ATPase"/>
    <property type="match status" value="1"/>
</dbReference>
<dbReference type="FunFam" id="3.40.50.1000:FF:000001">
    <property type="entry name" value="Phospholipid-transporting ATPase IC"/>
    <property type="match status" value="1"/>
</dbReference>
<keyword evidence="7" id="KW-0479">Metal-binding</keyword>
<keyword evidence="3" id="KW-0813">Transport</keyword>
<dbReference type="InterPro" id="IPR001757">
    <property type="entry name" value="P_typ_ATPase"/>
</dbReference>
<dbReference type="NCBIfam" id="TIGR01494">
    <property type="entry name" value="ATPase_P-type"/>
    <property type="match status" value="2"/>
</dbReference>
<dbReference type="InterPro" id="IPR008250">
    <property type="entry name" value="ATPase_P-typ_transduc_dom_A_sf"/>
</dbReference>
<dbReference type="GO" id="GO:0006813">
    <property type="term" value="P:potassium ion transport"/>
    <property type="evidence" value="ECO:0007669"/>
    <property type="project" value="UniProtKB-KW"/>
</dbReference>
<keyword evidence="26" id="KW-1185">Reference proteome</keyword>
<keyword evidence="11" id="KW-0630">Potassium</keyword>
<dbReference type="InterPro" id="IPR044492">
    <property type="entry name" value="P_typ_ATPase_HD_dom"/>
</dbReference>
<dbReference type="InterPro" id="IPR023214">
    <property type="entry name" value="HAD_sf"/>
</dbReference>
<dbReference type="OrthoDB" id="3352408at2759"/>
<dbReference type="InterPro" id="IPR004014">
    <property type="entry name" value="ATPase_P-typ_cation-transptr_N"/>
</dbReference>
<dbReference type="InterPro" id="IPR023298">
    <property type="entry name" value="ATPase_P-typ_TM_dom_sf"/>
</dbReference>
<dbReference type="SFLD" id="SFLDS00003">
    <property type="entry name" value="Haloacid_Dehalogenase"/>
    <property type="match status" value="1"/>
</dbReference>
<dbReference type="EC" id="7.2.2.3" evidence="19"/>
<comment type="catalytic activity">
    <reaction evidence="20">
        <text>K(+)(in) + ATP + H2O = K(+)(out) + ADP + phosphate + H(+)</text>
        <dbReference type="Rhea" id="RHEA:75815"/>
        <dbReference type="ChEBI" id="CHEBI:15377"/>
        <dbReference type="ChEBI" id="CHEBI:15378"/>
        <dbReference type="ChEBI" id="CHEBI:29103"/>
        <dbReference type="ChEBI" id="CHEBI:30616"/>
        <dbReference type="ChEBI" id="CHEBI:43474"/>
        <dbReference type="ChEBI" id="CHEBI:456216"/>
    </reaction>
</comment>
<comment type="similarity">
    <text evidence="18">Belongs to the cation transport ATPase (P-type) (TC 3.A.3) family. Type IID subfamily.</text>
</comment>
<dbReference type="Gene3D" id="3.40.50.1000">
    <property type="entry name" value="HAD superfamily/HAD-like"/>
    <property type="match status" value="1"/>
</dbReference>
<evidence type="ECO:0000256" key="10">
    <source>
        <dbReference type="ARBA" id="ARBA00022842"/>
    </source>
</evidence>
<dbReference type="PANTHER" id="PTHR42861">
    <property type="entry name" value="CALCIUM-TRANSPORTING ATPASE"/>
    <property type="match status" value="1"/>
</dbReference>
<evidence type="ECO:0000256" key="17">
    <source>
        <dbReference type="ARBA" id="ARBA00023201"/>
    </source>
</evidence>
<evidence type="ECO:0000256" key="2">
    <source>
        <dbReference type="ARBA" id="ARBA00004651"/>
    </source>
</evidence>
<evidence type="ECO:0000256" key="6">
    <source>
        <dbReference type="ARBA" id="ARBA00022692"/>
    </source>
</evidence>
<dbReference type="Pfam" id="PF00689">
    <property type="entry name" value="Cation_ATPase_C"/>
    <property type="match status" value="1"/>
</dbReference>
<evidence type="ECO:0000256" key="22">
    <source>
        <dbReference type="SAM" id="MobiDB-lite"/>
    </source>
</evidence>
<feature type="transmembrane region" description="Helical" evidence="23">
    <location>
        <begin position="99"/>
        <end position="118"/>
    </location>
</feature>
<feature type="domain" description="Cation-transporting P-type ATPase N-terminal" evidence="24">
    <location>
        <begin position="21"/>
        <end position="95"/>
    </location>
</feature>
<comment type="subcellular location">
    <subcellularLocation>
        <location evidence="2">Cell membrane</location>
        <topology evidence="2">Multi-pass membrane protein</topology>
    </subcellularLocation>
</comment>
<dbReference type="SMART" id="SM00831">
    <property type="entry name" value="Cation_ATPase_N"/>
    <property type="match status" value="1"/>
</dbReference>
<dbReference type="GO" id="GO:0046872">
    <property type="term" value="F:metal ion binding"/>
    <property type="evidence" value="ECO:0007669"/>
    <property type="project" value="UniProtKB-KW"/>
</dbReference>
<keyword evidence="17" id="KW-0739">Sodium transport</keyword>
<accession>A0A1L9TZS9</accession>
<evidence type="ECO:0000256" key="12">
    <source>
        <dbReference type="ARBA" id="ARBA00022967"/>
    </source>
</evidence>
<dbReference type="GO" id="GO:0005886">
    <property type="term" value="C:plasma membrane"/>
    <property type="evidence" value="ECO:0007669"/>
    <property type="project" value="UniProtKB-SubCell"/>
</dbReference>
<keyword evidence="12" id="KW-1278">Translocase</keyword>
<dbReference type="Pfam" id="PF00690">
    <property type="entry name" value="Cation_ATPase_N"/>
    <property type="match status" value="1"/>
</dbReference>
<evidence type="ECO:0000256" key="23">
    <source>
        <dbReference type="SAM" id="Phobius"/>
    </source>
</evidence>
<dbReference type="InterPro" id="IPR023299">
    <property type="entry name" value="ATPase_P-typ_cyto_dom_N"/>
</dbReference>
<dbReference type="SFLD" id="SFLDF00027">
    <property type="entry name" value="p-type_atpase"/>
    <property type="match status" value="1"/>
</dbReference>
<keyword evidence="6 23" id="KW-0812">Transmembrane</keyword>
<name>A0A1L9TZS9_9EURO</name>
<dbReference type="FunFam" id="3.40.50.1000:FF:000047">
    <property type="entry name" value="Sodium P-type ATPase"/>
    <property type="match status" value="1"/>
</dbReference>
<dbReference type="PROSITE" id="PS00154">
    <property type="entry name" value="ATPASE_E1_E2"/>
    <property type="match status" value="1"/>
</dbReference>
<keyword evidence="5" id="KW-0633">Potassium transport</keyword>
<keyword evidence="16 23" id="KW-0472">Membrane</keyword>
<dbReference type="SUPFAM" id="SSF81660">
    <property type="entry name" value="Metal cation-transporting ATPase, ATP-binding domain N"/>
    <property type="match status" value="1"/>
</dbReference>
<dbReference type="STRING" id="1036612.A0A1L9TZS9"/>
<feature type="compositionally biased region" description="Basic and acidic residues" evidence="22">
    <location>
        <begin position="1042"/>
        <end position="1055"/>
    </location>
</feature>
<dbReference type="Gene3D" id="1.20.1110.10">
    <property type="entry name" value="Calcium-transporting ATPase, transmembrane domain"/>
    <property type="match status" value="2"/>
</dbReference>
<dbReference type="GO" id="GO:0016887">
    <property type="term" value="F:ATP hydrolysis activity"/>
    <property type="evidence" value="ECO:0007669"/>
    <property type="project" value="InterPro"/>
</dbReference>
<dbReference type="InterPro" id="IPR006068">
    <property type="entry name" value="ATPase_P-typ_cation-transptr_C"/>
</dbReference>
<comment type="cofactor">
    <cofactor evidence="1">
        <name>Mg(2+)</name>
        <dbReference type="ChEBI" id="CHEBI:18420"/>
    </cofactor>
</comment>
<dbReference type="InterPro" id="IPR036412">
    <property type="entry name" value="HAD-like_sf"/>
</dbReference>
<sequence length="1061" mass="115574">MANGDASASVPGCGNRPLTQPAHALTWEEVATELDANPTDGLSASEAQARIGRYGPNDIGTGSSTEPLDILIKQIANAMTLILIMATGVSFGIQAWIEGGVLAAVVVLNIVVGFVQEFQAGKTMDSLRTLSSPSATVYRDGQAHSVQTSDLVPGDLVEVLTGNTVPSDIRIIEAVNFETDEALLTGESLPVRKAANDIFHADTGPGDRLNIAYASSTVTKGRARGIVFGTGMHTEIGSIAAALRENRSGGLEVKRRADGSASPAAYVMALTYLVGNMIGNVLGTNIGTPLQRKLSRLAIFLFFTAVICAIIVLGANTFDDNKEVIIYAVATGLSMIPSSLVVVLTITMTVGTKRMVERQVIVRNLNSLEALGAVTNICSDKTGTLTQGKMVAKMMWIPSRGTYSIGESSEPYNPNAGGIFKQPDLVGEMGAESLTQSARVTPDELLIDNVELEEYLKVASLANLATVYQDTDAEWKARGDPTEIAIQVLACRFGWDRSVLTSGDAPSWRQVAEFPFDSDVKKMSVIFQETRRKKNYVFTKGAVERIIDSCTSVHIHAGKAAQAMTDDIKSNIIANMEAIASQGLRVLALASKEFTDPIVDMENINRSAVEKDLTFRGLIGLYDPPRPESAPSVRRCHQAGIAVHMLTGDHPGTATAIALSVGILPSRFNGLSKESSEKMVMTAHQFDKLADDEIDRLPTLPFVIARCAPSTKVRMIKALHRRKKFAAMTGDGVNDSPSLKDADVGIAMGQAGSDVAKDASDIVLTNDNFASILNAIEEGRRMFDNIQKFILHVLSQNLAQALVLLVGLAFKDEQGLSIFPLSPVEIVWLVMITSGLPDMGLGFEQATADILNRPPRSLKKGIFTLEMLFDMIVYGIWVAAICLGAFTLVLYGFNEGTETLGENCNNTLEGCEIAFRARATTFACLTWFVLFLAWEMVDMRRSFFNMRPVVETQQSSWRRWTQWTRDIWANQFLFWANIAGFLLVFPLIYIPVINDKVFRHTGITWEWAIVAVGTVLFFLGVEAWKWIKRAYFRRLEVASGGKRKDSKGDLERQDSHVLTNA</sequence>
<evidence type="ECO:0000256" key="13">
    <source>
        <dbReference type="ARBA" id="ARBA00022989"/>
    </source>
</evidence>
<dbReference type="SUPFAM" id="SSF81653">
    <property type="entry name" value="Calcium ATPase, transduction domain A"/>
    <property type="match status" value="1"/>
</dbReference>
<dbReference type="InterPro" id="IPR018303">
    <property type="entry name" value="ATPase_P-typ_P_site"/>
</dbReference>
<reference evidence="26" key="1">
    <citation type="journal article" date="2017" name="Genome Biol.">
        <title>Comparative genomics reveals high biological diversity and specific adaptations in the industrially and medically important fungal genus Aspergillus.</title>
        <authorList>
            <person name="de Vries R.P."/>
            <person name="Riley R."/>
            <person name="Wiebenga A."/>
            <person name="Aguilar-Osorio G."/>
            <person name="Amillis S."/>
            <person name="Uchima C.A."/>
            <person name="Anderluh G."/>
            <person name="Asadollahi M."/>
            <person name="Askin M."/>
            <person name="Barry K."/>
            <person name="Battaglia E."/>
            <person name="Bayram O."/>
            <person name="Benocci T."/>
            <person name="Braus-Stromeyer S.A."/>
            <person name="Caldana C."/>
            <person name="Canovas D."/>
            <person name="Cerqueira G.C."/>
            <person name="Chen F."/>
            <person name="Chen W."/>
            <person name="Choi C."/>
            <person name="Clum A."/>
            <person name="Dos Santos R.A."/>
            <person name="Damasio A.R."/>
            <person name="Diallinas G."/>
            <person name="Emri T."/>
            <person name="Fekete E."/>
            <person name="Flipphi M."/>
            <person name="Freyberg S."/>
            <person name="Gallo A."/>
            <person name="Gournas C."/>
            <person name="Habgood R."/>
            <person name="Hainaut M."/>
            <person name="Harispe M.L."/>
            <person name="Henrissat B."/>
            <person name="Hilden K.S."/>
            <person name="Hope R."/>
            <person name="Hossain A."/>
            <person name="Karabika E."/>
            <person name="Karaffa L."/>
            <person name="Karanyi Z."/>
            <person name="Krasevec N."/>
            <person name="Kuo A."/>
            <person name="Kusch H."/>
            <person name="LaButti K."/>
            <person name="Lagendijk E.L."/>
            <person name="Lapidus A."/>
            <person name="Levasseur A."/>
            <person name="Lindquist E."/>
            <person name="Lipzen A."/>
            <person name="Logrieco A.F."/>
            <person name="MacCabe A."/>
            <person name="Maekelae M.R."/>
            <person name="Malavazi I."/>
            <person name="Melin P."/>
            <person name="Meyer V."/>
            <person name="Mielnichuk N."/>
            <person name="Miskei M."/>
            <person name="Molnar A.P."/>
            <person name="Mule G."/>
            <person name="Ngan C.Y."/>
            <person name="Orejas M."/>
            <person name="Orosz E."/>
            <person name="Ouedraogo J.P."/>
            <person name="Overkamp K.M."/>
            <person name="Park H.-S."/>
            <person name="Perrone G."/>
            <person name="Piumi F."/>
            <person name="Punt P.J."/>
            <person name="Ram A.F."/>
            <person name="Ramon A."/>
            <person name="Rauscher S."/>
            <person name="Record E."/>
            <person name="Riano-Pachon D.M."/>
            <person name="Robert V."/>
            <person name="Roehrig J."/>
            <person name="Ruller R."/>
            <person name="Salamov A."/>
            <person name="Salih N.S."/>
            <person name="Samson R.A."/>
            <person name="Sandor E."/>
            <person name="Sanguinetti M."/>
            <person name="Schuetze T."/>
            <person name="Sepcic K."/>
            <person name="Shelest E."/>
            <person name="Sherlock G."/>
            <person name="Sophianopoulou V."/>
            <person name="Squina F.M."/>
            <person name="Sun H."/>
            <person name="Susca A."/>
            <person name="Todd R.B."/>
            <person name="Tsang A."/>
            <person name="Unkles S.E."/>
            <person name="van de Wiele N."/>
            <person name="van Rossen-Uffink D."/>
            <person name="Oliveira J.V."/>
            <person name="Vesth T.C."/>
            <person name="Visser J."/>
            <person name="Yu J.-H."/>
            <person name="Zhou M."/>
            <person name="Andersen M.R."/>
            <person name="Archer D.B."/>
            <person name="Baker S.E."/>
            <person name="Benoit I."/>
            <person name="Brakhage A.A."/>
            <person name="Braus G.H."/>
            <person name="Fischer R."/>
            <person name="Frisvad J.C."/>
            <person name="Goldman G.H."/>
            <person name="Houbraken J."/>
            <person name="Oakley B."/>
            <person name="Pocsi I."/>
            <person name="Scazzocchio C."/>
            <person name="Seiboth B."/>
            <person name="vanKuyk P.A."/>
            <person name="Wortman J."/>
            <person name="Dyer P.S."/>
            <person name="Grigoriev I.V."/>
        </authorList>
    </citation>
    <scope>NUCLEOTIDE SEQUENCE [LARGE SCALE GENOMIC DNA]</scope>
    <source>
        <strain evidence="26">CBS 593.65</strain>
    </source>
</reference>
<keyword evidence="8" id="KW-0547">Nucleotide-binding</keyword>
<dbReference type="SUPFAM" id="SSF81665">
    <property type="entry name" value="Calcium ATPase, transmembrane domain M"/>
    <property type="match status" value="1"/>
</dbReference>
<feature type="transmembrane region" description="Helical" evidence="23">
    <location>
        <begin position="1005"/>
        <end position="1024"/>
    </location>
</feature>
<dbReference type="GO" id="GO:0008554">
    <property type="term" value="F:P-type sodium transporter activity"/>
    <property type="evidence" value="ECO:0007669"/>
    <property type="project" value="UniProtKB-EC"/>
</dbReference>
<dbReference type="NCBIfam" id="TIGR01523">
    <property type="entry name" value="ATPase-IID_K-Na"/>
    <property type="match status" value="1"/>
</dbReference>
<dbReference type="GeneID" id="63756908"/>
<evidence type="ECO:0000256" key="20">
    <source>
        <dbReference type="ARBA" id="ARBA00048599"/>
    </source>
</evidence>
<dbReference type="Gene3D" id="2.70.150.10">
    <property type="entry name" value="Calcium-transporting ATPase, cytoplasmic transduction domain A"/>
    <property type="match status" value="1"/>
</dbReference>
<evidence type="ECO:0000256" key="19">
    <source>
        <dbReference type="ARBA" id="ARBA00035029"/>
    </source>
</evidence>
<dbReference type="InterPro" id="IPR006414">
    <property type="entry name" value="P-type_ATPase_IID"/>
</dbReference>
<dbReference type="PRINTS" id="PR00119">
    <property type="entry name" value="CATATPASE"/>
</dbReference>
<evidence type="ECO:0000256" key="4">
    <source>
        <dbReference type="ARBA" id="ARBA00022475"/>
    </source>
</evidence>
<evidence type="ECO:0000256" key="16">
    <source>
        <dbReference type="ARBA" id="ARBA00023136"/>
    </source>
</evidence>
<feature type="region of interest" description="Disordered" evidence="22">
    <location>
        <begin position="1041"/>
        <end position="1061"/>
    </location>
</feature>
<dbReference type="SFLD" id="SFLDG00002">
    <property type="entry name" value="C1.7:_P-type_atpase_like"/>
    <property type="match status" value="1"/>
</dbReference>
<evidence type="ECO:0000256" key="1">
    <source>
        <dbReference type="ARBA" id="ARBA00001946"/>
    </source>
</evidence>
<dbReference type="Gene3D" id="3.40.1110.10">
    <property type="entry name" value="Calcium-transporting ATPase, cytoplasmic domain N"/>
    <property type="match status" value="1"/>
</dbReference>
<dbReference type="SUPFAM" id="SSF56784">
    <property type="entry name" value="HAD-like"/>
    <property type="match status" value="1"/>
</dbReference>
<feature type="transmembrane region" description="Helical" evidence="23">
    <location>
        <begin position="297"/>
        <end position="318"/>
    </location>
</feature>
<dbReference type="GO" id="GO:0005524">
    <property type="term" value="F:ATP binding"/>
    <property type="evidence" value="ECO:0007669"/>
    <property type="project" value="UniProtKB-KW"/>
</dbReference>
<keyword evidence="15" id="KW-0406">Ion transport</keyword>
<keyword evidence="10" id="KW-0460">Magnesium</keyword>
<evidence type="ECO:0000313" key="26">
    <source>
        <dbReference type="Proteomes" id="UP000184356"/>
    </source>
</evidence>
<dbReference type="RefSeq" id="XP_040708569.1">
    <property type="nucleotide sequence ID" value="XM_040840835.1"/>
</dbReference>
<evidence type="ECO:0000313" key="25">
    <source>
        <dbReference type="EMBL" id="OJJ64763.1"/>
    </source>
</evidence>
<evidence type="ECO:0000256" key="18">
    <source>
        <dbReference type="ARBA" id="ARBA00035017"/>
    </source>
</evidence>
<organism evidence="25 26">
    <name type="scientific">Aspergillus sydowii CBS 593.65</name>
    <dbReference type="NCBI Taxonomy" id="1036612"/>
    <lineage>
        <taxon>Eukaryota</taxon>
        <taxon>Fungi</taxon>
        <taxon>Dikarya</taxon>
        <taxon>Ascomycota</taxon>
        <taxon>Pezizomycotina</taxon>
        <taxon>Eurotiomycetes</taxon>
        <taxon>Eurotiomycetidae</taxon>
        <taxon>Eurotiales</taxon>
        <taxon>Aspergillaceae</taxon>
        <taxon>Aspergillus</taxon>
        <taxon>Aspergillus subgen. Nidulantes</taxon>
    </lineage>
</organism>
<dbReference type="Pfam" id="PF13246">
    <property type="entry name" value="Cation_ATPase"/>
    <property type="match status" value="1"/>
</dbReference>
<gene>
    <name evidence="25" type="ORF">ASPSYDRAFT_138419</name>
</gene>
<comment type="catalytic activity">
    <reaction evidence="21">
        <text>Na(+)(in) + ATP + H2O = Na(+)(out) + ADP + phosphate + H(+)</text>
        <dbReference type="Rhea" id="RHEA:14633"/>
        <dbReference type="ChEBI" id="CHEBI:15377"/>
        <dbReference type="ChEBI" id="CHEBI:15378"/>
        <dbReference type="ChEBI" id="CHEBI:29101"/>
        <dbReference type="ChEBI" id="CHEBI:30616"/>
        <dbReference type="ChEBI" id="CHEBI:43474"/>
        <dbReference type="ChEBI" id="CHEBI:456216"/>
        <dbReference type="EC" id="7.2.2.3"/>
    </reaction>
    <physiologicalReaction direction="left-to-right" evidence="21">
        <dbReference type="Rhea" id="RHEA:14634"/>
    </physiologicalReaction>
</comment>
<dbReference type="VEuPathDB" id="FungiDB:ASPSYDRAFT_138419"/>
<dbReference type="FunFam" id="1.20.1110.10:FF:000020">
    <property type="entry name" value="Sodium ion P-type ATPase"/>
    <property type="match status" value="1"/>
</dbReference>
<dbReference type="Proteomes" id="UP000184356">
    <property type="component" value="Unassembled WGS sequence"/>
</dbReference>
<keyword evidence="14" id="KW-0915">Sodium</keyword>
<dbReference type="FunFam" id="3.40.1110.10:FF:000039">
    <property type="entry name" value="Sodium P-type ATPase"/>
    <property type="match status" value="1"/>
</dbReference>
<protein>
    <recommendedName>
        <fullName evidence="19">P-type Na(+) transporter</fullName>
        <ecNumber evidence="19">7.2.2.3</ecNumber>
    </recommendedName>
</protein>
<feature type="transmembrane region" description="Helical" evidence="23">
    <location>
        <begin position="324"/>
        <end position="350"/>
    </location>
</feature>
<dbReference type="Pfam" id="PF08282">
    <property type="entry name" value="Hydrolase_3"/>
    <property type="match status" value="1"/>
</dbReference>
<keyword evidence="9" id="KW-0067">ATP-binding</keyword>
<dbReference type="InterPro" id="IPR059000">
    <property type="entry name" value="ATPase_P-type_domA"/>
</dbReference>
<evidence type="ECO:0000256" key="8">
    <source>
        <dbReference type="ARBA" id="ARBA00022741"/>
    </source>
</evidence>
<keyword evidence="13 23" id="KW-1133">Transmembrane helix</keyword>
<evidence type="ECO:0000259" key="24">
    <source>
        <dbReference type="SMART" id="SM00831"/>
    </source>
</evidence>